<name>A0ABW9JEH0_9SPHI</name>
<comment type="caution">
    <text evidence="1">The sequence shown here is derived from an EMBL/GenBank/DDBJ whole genome shotgun (WGS) entry which is preliminary data.</text>
</comment>
<dbReference type="RefSeq" id="WP_138727621.1">
    <property type="nucleotide sequence ID" value="NZ_SRMP02000001.1"/>
</dbReference>
<keyword evidence="2" id="KW-1185">Reference proteome</keyword>
<gene>
    <name evidence="1" type="ORF">E5L68_001395</name>
</gene>
<reference evidence="1 2" key="1">
    <citation type="submission" date="2024-12" db="EMBL/GenBank/DDBJ databases">
        <authorList>
            <person name="Hu S."/>
        </authorList>
    </citation>
    <scope>NUCLEOTIDE SEQUENCE [LARGE SCALE GENOMIC DNA]</scope>
    <source>
        <strain evidence="1 2">P-25</strain>
    </source>
</reference>
<protein>
    <submittedName>
        <fullName evidence="1">Uncharacterized protein</fullName>
    </submittedName>
</protein>
<proteinExistence type="predicted"/>
<organism evidence="1 2">
    <name type="scientific">Pedobacter helvus</name>
    <dbReference type="NCBI Taxonomy" id="2563444"/>
    <lineage>
        <taxon>Bacteria</taxon>
        <taxon>Pseudomonadati</taxon>
        <taxon>Bacteroidota</taxon>
        <taxon>Sphingobacteriia</taxon>
        <taxon>Sphingobacteriales</taxon>
        <taxon>Sphingobacteriaceae</taxon>
        <taxon>Pedobacter</taxon>
    </lineage>
</organism>
<accession>A0ABW9JEH0</accession>
<evidence type="ECO:0000313" key="1">
    <source>
        <dbReference type="EMBL" id="MFN0290024.1"/>
    </source>
</evidence>
<dbReference type="Proteomes" id="UP001517367">
    <property type="component" value="Unassembled WGS sequence"/>
</dbReference>
<evidence type="ECO:0000313" key="2">
    <source>
        <dbReference type="Proteomes" id="UP001517367"/>
    </source>
</evidence>
<sequence>MDKINSQSKELHDFKSFNHQEFMEQEFPLGSKFTFERSLKHMNMMTSFLVELASMMLEKNPLSMANEQLNVIYTLITSYHLRSITLAESFEFVRLDNGKTIFDDATPKILFRSLIENYLIFFYLFERNKNNSHLNFLLYELQSLLHLKKSVHYTSNRTDAKLKLTPVKVKKMMESKVEQIINHESFHLLDKNFRKEIVKVQNGSKNYINLFTFEALMRESELPTELIINEYSDASASVHSQLYGLKASQMMFEKSMNDNVDIFEKSKFRLMAQCLFLTSQWVYSFIHTIKLDFEDEFEQHLGEVISLSVYYRQALLTNK</sequence>
<dbReference type="EMBL" id="SRMP02000001">
    <property type="protein sequence ID" value="MFN0290024.1"/>
    <property type="molecule type" value="Genomic_DNA"/>
</dbReference>